<evidence type="ECO:0000313" key="2">
    <source>
        <dbReference type="EMBL" id="EJK46723.1"/>
    </source>
</evidence>
<comment type="caution">
    <text evidence="2">The sequence shown here is derived from an EMBL/GenBank/DDBJ whole genome shotgun (WGS) entry which is preliminary data.</text>
</comment>
<feature type="compositionally biased region" description="Basic residues" evidence="1">
    <location>
        <begin position="1750"/>
        <end position="1778"/>
    </location>
</feature>
<sequence>LTQESGSSLLGIPVVYGMHCRQFLAFDPNESDIREELAQINSIGVFTNPDDENTVDICMQVGEECGDGGWAPYYPNREAKDLWDLWEKNRDDPPPFSTKYEICEDILINENGSADKLTYYNRIIAAQPIDSKEKYKITPTKGIDYTAPPKYDYSEDSGEFVFIMYGGMANWGVRFLLIVNEVSFTVIYSDGVPESRIPAPDFDKATKAYQDVDEAQREEFGLLPPDHYYFPSLEWYTGSYLTSTNGTAVLEWNAQMEINKNERLGLYGRLFCEISVLQFARIKLGLVIEVSPCFCNGLALRTWQLNLDKMQNYGDSESKDPSSYTLAGQFEASALGMVYSVSVTANWSQNNKDHRHLQGDEYARALQESGLMGAAFSAGAAILGCEPDTSCAVIVEFLVNACSAIWSGLTAIGTFIADGIVYLLSGAIELLGNWGAKFAEGISNIFNGVASGFKSLFGSGDSRESLRAASIDTWSQSAKRRMERLSDGRWTNEASMKRKCWCTDEFECRVKVAETRDCHYNIWFSTICGSWNYVPVEKNGNYPRWDSRSFDQACREARMANIAQADRDADSAKSETSFVNGNFQSKFNGLASFSPENINRRRLTGANSPIKVDDVTVETFDATKDNVPIDVSVTGRYVGTQLKSDSTNSAVVDSIINVDLEYSNYRLDESGRQPTQANGEDLMRSIQRGAAKPLLEDLVFEDSYMAEQPLIPPPKIALSSSNIGTSSAPYRLSCSQGNLDSVWGALLKSFDPESASKPKSRRLSQHFEENIVDITVKSLILERLIDRTIPITITGGSLGGDDVFLEAKVLLGTDGAGSFLDTDRIIARRLQGGRQPLSKEHLMLSLHEVSTSCAGIRWEFQLRVKGTFDNKYSNKISIFATVDYGSSSINDTTPPIELQTSCNTSPHEPNELDDDVIMRLVYGVDTFMPSLKVENCPRPFWHLQPNDVVTNVGEVCTTNYKVVTRNWALVSSREDCPVPASSEPLLTQDITFGGLINPNTQMPATPVFFLEDETYELPSGGPSSVATDVSDFYKDGEPPSEGVCGLCLDTAKAVVFSHSGERYGTFDFNDGENHEVTITVTNNIGVAVTKSATAKVNVGKFNFFGTSGLCSPAEEGVYDFVQYELSPPPSSLGEASHLCKEKCNAFPDYTLVGFTLDGDWSEEPVLPTRWCALQLAQARELLLDFQLMDQQEPRAIVSETPSIMESFAFQFILFGDGYCGPAYESPEGNPYDPAGNYDSISYAHYPNYEKKALAHYHQIGEPTSLADDLSLAHGLCKEECQAYPDDKLVGFTVQLNSVDFYAISSCNCLFSDNYVTSSTRGVGTCPADAMFCTSIFTGSGSIARLQDGLLFEIPGSELLLSSTCFENMDYDYQTLTAMTQSKETEKYTKVGNGQCLDSDGRAYGFVRFVDIKDCAMKCQSLPNLKQQVAISIGPEPGDCTCQYTDGQVPPASVGANLIHGAGNGVGAVETLASHPSMSCHRHKGYEVKNCFTACRRLGNLKAQTGVSYDPKSRSKNCTCHYTNGQGPDMSADKNGLTFDGNVGAGEVMFTAEMLGLYEENLNTEDGGLQIACAKYNGFVPELWEKECTMARFEGTFSYGDGGVCSKTFHVNIKCTSDAQCVFQERSLDGEAHWESCGSFDPSIHLDDAFGRCSLGAQNGIALREKGTSGCVAKYHFFAIAKDASGDASANALDIHFSNDGGQTFYTEDPGDSPRDAQPDDSLSWARRVQACESNEEEVGRFSNKEEGGKKGKLKRGKAKTSKKGKAKTSKKSKAKSSKNGKGIFA</sequence>
<accession>K0R299</accession>
<organism evidence="2 3">
    <name type="scientific">Thalassiosira oceanica</name>
    <name type="common">Marine diatom</name>
    <dbReference type="NCBI Taxonomy" id="159749"/>
    <lineage>
        <taxon>Eukaryota</taxon>
        <taxon>Sar</taxon>
        <taxon>Stramenopiles</taxon>
        <taxon>Ochrophyta</taxon>
        <taxon>Bacillariophyta</taxon>
        <taxon>Coscinodiscophyceae</taxon>
        <taxon>Thalassiosirophycidae</taxon>
        <taxon>Thalassiosirales</taxon>
        <taxon>Thalassiosiraceae</taxon>
        <taxon>Thalassiosira</taxon>
    </lineage>
</organism>
<protein>
    <submittedName>
        <fullName evidence="2">Uncharacterized protein</fullName>
    </submittedName>
</protein>
<reference evidence="2 3" key="1">
    <citation type="journal article" date="2012" name="Genome Biol.">
        <title>Genome and low-iron response of an oceanic diatom adapted to chronic iron limitation.</title>
        <authorList>
            <person name="Lommer M."/>
            <person name="Specht M."/>
            <person name="Roy A.S."/>
            <person name="Kraemer L."/>
            <person name="Andreson R."/>
            <person name="Gutowska M.A."/>
            <person name="Wolf J."/>
            <person name="Bergner S.V."/>
            <person name="Schilhabel M.B."/>
            <person name="Klostermeier U.C."/>
            <person name="Beiko R.G."/>
            <person name="Rosenstiel P."/>
            <person name="Hippler M."/>
            <person name="Laroche J."/>
        </authorList>
    </citation>
    <scope>NUCLEOTIDE SEQUENCE [LARGE SCALE GENOMIC DNA]</scope>
    <source>
        <strain evidence="2 3">CCMP1005</strain>
    </source>
</reference>
<evidence type="ECO:0000256" key="1">
    <source>
        <dbReference type="SAM" id="MobiDB-lite"/>
    </source>
</evidence>
<proteinExistence type="predicted"/>
<dbReference type="EMBL" id="AGNL01047580">
    <property type="protein sequence ID" value="EJK46723.1"/>
    <property type="molecule type" value="Genomic_DNA"/>
</dbReference>
<feature type="compositionally biased region" description="Basic and acidic residues" evidence="1">
    <location>
        <begin position="1737"/>
        <end position="1749"/>
    </location>
</feature>
<keyword evidence="3" id="KW-1185">Reference proteome</keyword>
<dbReference type="OrthoDB" id="10673850at2759"/>
<feature type="region of interest" description="Disordered" evidence="1">
    <location>
        <begin position="1702"/>
        <end position="1785"/>
    </location>
</feature>
<name>K0R299_THAOC</name>
<evidence type="ECO:0000313" key="3">
    <source>
        <dbReference type="Proteomes" id="UP000266841"/>
    </source>
</evidence>
<dbReference type="Proteomes" id="UP000266841">
    <property type="component" value="Unassembled WGS sequence"/>
</dbReference>
<gene>
    <name evidence="2" type="ORF">THAOC_34596</name>
</gene>
<feature type="non-terminal residue" evidence="2">
    <location>
        <position position="1"/>
    </location>
</feature>